<name>A0ABU4U6F0_9PSEU</name>
<dbReference type="RefSeq" id="WP_319989766.1">
    <property type="nucleotide sequence ID" value="NZ_JAXAVV010000036.1"/>
</dbReference>
<comment type="caution">
    <text evidence="2">The sequence shown here is derived from an EMBL/GenBank/DDBJ whole genome shotgun (WGS) entry which is preliminary data.</text>
</comment>
<evidence type="ECO:0000256" key="1">
    <source>
        <dbReference type="SAM" id="MobiDB-lite"/>
    </source>
</evidence>
<dbReference type="EMBL" id="JAXAVV010000036">
    <property type="protein sequence ID" value="MDX8056081.1"/>
    <property type="molecule type" value="Genomic_DNA"/>
</dbReference>
<accession>A0ABU4U6F0</accession>
<reference evidence="2 3" key="1">
    <citation type="submission" date="2023-11" db="EMBL/GenBank/DDBJ databases">
        <title>Lentzea sokolovensis, sp. nov., Lentzea kristufkii, sp. nov., and Lentzea miocenensis, sp. nov., rare actinobacteria from Sokolov Coal Basin, Miocene lacustrine sediment, Czech Republic.</title>
        <authorList>
            <person name="Lara A."/>
            <person name="Kotroba L."/>
            <person name="Nouioui I."/>
            <person name="Neumann-Schaal M."/>
            <person name="Mast Y."/>
            <person name="Chronakova A."/>
        </authorList>
    </citation>
    <scope>NUCLEOTIDE SEQUENCE [LARGE SCALE GENOMIC DNA]</scope>
    <source>
        <strain evidence="2 3">BCCO 10_0798</strain>
    </source>
</reference>
<dbReference type="Proteomes" id="UP001271792">
    <property type="component" value="Unassembled WGS sequence"/>
</dbReference>
<evidence type="ECO:0000313" key="3">
    <source>
        <dbReference type="Proteomes" id="UP001271792"/>
    </source>
</evidence>
<feature type="region of interest" description="Disordered" evidence="1">
    <location>
        <begin position="25"/>
        <end position="46"/>
    </location>
</feature>
<protein>
    <submittedName>
        <fullName evidence="2">Uncharacterized protein</fullName>
    </submittedName>
</protein>
<proteinExistence type="predicted"/>
<feature type="compositionally biased region" description="Polar residues" evidence="1">
    <location>
        <begin position="25"/>
        <end position="36"/>
    </location>
</feature>
<keyword evidence="3" id="KW-1185">Reference proteome</keyword>
<reference evidence="2 3" key="2">
    <citation type="submission" date="2023-11" db="EMBL/GenBank/DDBJ databases">
        <authorList>
            <person name="Lara A.C."/>
            <person name="Chronakova A."/>
        </authorList>
    </citation>
    <scope>NUCLEOTIDE SEQUENCE [LARGE SCALE GENOMIC DNA]</scope>
    <source>
        <strain evidence="2 3">BCCO 10_0798</strain>
    </source>
</reference>
<gene>
    <name evidence="2" type="ORF">SK571_42465</name>
</gene>
<sequence length="46" mass="5199">MIVGIEHERMAGAERMQLMRALSQTRATGQNYQPVTEQPAEALVER</sequence>
<evidence type="ECO:0000313" key="2">
    <source>
        <dbReference type="EMBL" id="MDX8056081.1"/>
    </source>
</evidence>
<organism evidence="2 3">
    <name type="scientific">Lentzea kristufekii</name>
    <dbReference type="NCBI Taxonomy" id="3095430"/>
    <lineage>
        <taxon>Bacteria</taxon>
        <taxon>Bacillati</taxon>
        <taxon>Actinomycetota</taxon>
        <taxon>Actinomycetes</taxon>
        <taxon>Pseudonocardiales</taxon>
        <taxon>Pseudonocardiaceae</taxon>
        <taxon>Lentzea</taxon>
    </lineage>
</organism>